<feature type="region of interest" description="Disordered" evidence="1">
    <location>
        <begin position="258"/>
        <end position="290"/>
    </location>
</feature>
<accession>A0A6H5H8J2</accession>
<keyword evidence="3" id="KW-1185">Reference proteome</keyword>
<proteinExistence type="predicted"/>
<protein>
    <submittedName>
        <fullName evidence="2">Uncharacterized protein</fullName>
    </submittedName>
</protein>
<gene>
    <name evidence="2" type="ORF">NTEN_LOCUS16695</name>
</gene>
<sequence length="455" mass="52563">MIKLALSLSNGEFSDAKCTKFLDTQLQLDTSMISYLRWGPNGRLGSLPHVEPTMCTRSKGKWIIRSWVFGLVGLLDVGCVLRDRRRRKTWHRPERQRQILWARAQITLTSLTSIVLISIHNVDNIDLKYRISWLQMNFSTVPAKEPVRTDSGSFPPRDRSSLRDSSYLDIRDIHGHGPNNIGEDMGNVQSDVRKTRRPSGCSEAREVPTENSSQIKTRHKPVFPTAFSPEFAPPSVTTGSPVEKRMQYASKTWRNSLQNLKEESRDVNQPDGETTSPSQEDNGPRAGTHQRRFLTMYRKTFLENFKFTLITKLELEQIPNETETQTDQERQVGSFLWPEKIKKKTFKVLIYRKYLIWNRRGGYCSPRAPYPRSRAPTPQYIPYRHYAPNLLPRARSVNDSYPIALGHDGQRLMRIFQTVSGNTYQKLISVVSDTTYWAISHNRRGKWITVICDIF</sequence>
<name>A0A6H5H8J2_9HEMI</name>
<evidence type="ECO:0000313" key="3">
    <source>
        <dbReference type="Proteomes" id="UP000479000"/>
    </source>
</evidence>
<dbReference type="EMBL" id="CADCXU010024276">
    <property type="protein sequence ID" value="CAB0011802.1"/>
    <property type="molecule type" value="Genomic_DNA"/>
</dbReference>
<evidence type="ECO:0000313" key="2">
    <source>
        <dbReference type="EMBL" id="CAB0011802.1"/>
    </source>
</evidence>
<feature type="compositionally biased region" description="Polar residues" evidence="1">
    <location>
        <begin position="271"/>
        <end position="281"/>
    </location>
</feature>
<feature type="region of interest" description="Disordered" evidence="1">
    <location>
        <begin position="175"/>
        <end position="216"/>
    </location>
</feature>
<evidence type="ECO:0000256" key="1">
    <source>
        <dbReference type="SAM" id="MobiDB-lite"/>
    </source>
</evidence>
<dbReference type="AlphaFoldDB" id="A0A6H5H8J2"/>
<reference evidence="2 3" key="1">
    <citation type="submission" date="2020-02" db="EMBL/GenBank/DDBJ databases">
        <authorList>
            <person name="Ferguson B K."/>
        </authorList>
    </citation>
    <scope>NUCLEOTIDE SEQUENCE [LARGE SCALE GENOMIC DNA]</scope>
</reference>
<organism evidence="2 3">
    <name type="scientific">Nesidiocoris tenuis</name>
    <dbReference type="NCBI Taxonomy" id="355587"/>
    <lineage>
        <taxon>Eukaryota</taxon>
        <taxon>Metazoa</taxon>
        <taxon>Ecdysozoa</taxon>
        <taxon>Arthropoda</taxon>
        <taxon>Hexapoda</taxon>
        <taxon>Insecta</taxon>
        <taxon>Pterygota</taxon>
        <taxon>Neoptera</taxon>
        <taxon>Paraneoptera</taxon>
        <taxon>Hemiptera</taxon>
        <taxon>Heteroptera</taxon>
        <taxon>Panheteroptera</taxon>
        <taxon>Cimicomorpha</taxon>
        <taxon>Miridae</taxon>
        <taxon>Dicyphina</taxon>
        <taxon>Nesidiocoris</taxon>
    </lineage>
</organism>
<dbReference type="Proteomes" id="UP000479000">
    <property type="component" value="Unassembled WGS sequence"/>
</dbReference>